<evidence type="ECO:0000313" key="3">
    <source>
        <dbReference type="EMBL" id="VAV98351.1"/>
    </source>
</evidence>
<protein>
    <submittedName>
        <fullName evidence="3">UPF0001 protein YggS</fullName>
    </submittedName>
</protein>
<dbReference type="PIRSF" id="PIRSF004848">
    <property type="entry name" value="YBL036c_PLPDEIII"/>
    <property type="match status" value="1"/>
</dbReference>
<organism evidence="3">
    <name type="scientific">hydrothermal vent metagenome</name>
    <dbReference type="NCBI Taxonomy" id="652676"/>
    <lineage>
        <taxon>unclassified sequences</taxon>
        <taxon>metagenomes</taxon>
        <taxon>ecological metagenomes</taxon>
    </lineage>
</organism>
<dbReference type="SUPFAM" id="SSF51419">
    <property type="entry name" value="PLP-binding barrel"/>
    <property type="match status" value="1"/>
</dbReference>
<sequence>MVNSLDNGIAAKFTSVMDEIAKAAARTDRGGNDVTLVTVSKTFPAEIVMPVLESGHRVFGENRVQEADEKWPQLRKKFDGIELHLIGPLQTNKAALAVGLFDCIQTLDRPKLAKVIALELKKQQKQIELFVQVNTGAEPQKSGVGAEGLPGFLDFCQKKLKLPVNGLMCIPPVTEDPKKHFLLLRELAAVNNLPKLSMGMSADFPLAIECGATHVRVGTAIFGRR</sequence>
<feature type="domain" description="Alanine racemase N-terminal" evidence="2">
    <location>
        <begin position="36"/>
        <end position="223"/>
    </location>
</feature>
<name>A0A3B0S5P7_9ZZZZ</name>
<dbReference type="PANTHER" id="PTHR10146">
    <property type="entry name" value="PROLINE SYNTHETASE CO-TRANSCRIBED BACTERIAL HOMOLOG PROTEIN"/>
    <property type="match status" value="1"/>
</dbReference>
<dbReference type="HAMAP" id="MF_02087">
    <property type="entry name" value="PLP_homeostasis"/>
    <property type="match status" value="1"/>
</dbReference>
<dbReference type="FunFam" id="3.20.20.10:FF:000018">
    <property type="entry name" value="Pyridoxal phosphate homeostasis protein"/>
    <property type="match status" value="1"/>
</dbReference>
<dbReference type="AlphaFoldDB" id="A0A3B0S5P7"/>
<evidence type="ECO:0000259" key="2">
    <source>
        <dbReference type="Pfam" id="PF01168"/>
    </source>
</evidence>
<keyword evidence="1" id="KW-0663">Pyridoxal phosphate</keyword>
<dbReference type="InterPro" id="IPR029066">
    <property type="entry name" value="PLP-binding_barrel"/>
</dbReference>
<dbReference type="EMBL" id="UOEC01000152">
    <property type="protein sequence ID" value="VAV98351.1"/>
    <property type="molecule type" value="Genomic_DNA"/>
</dbReference>
<proteinExistence type="inferred from homology"/>
<dbReference type="InterPro" id="IPR011078">
    <property type="entry name" value="PyrdxlP_homeostasis"/>
</dbReference>
<dbReference type="PANTHER" id="PTHR10146:SF14">
    <property type="entry name" value="PYRIDOXAL PHOSPHATE HOMEOSTASIS PROTEIN"/>
    <property type="match status" value="1"/>
</dbReference>
<dbReference type="Gene3D" id="3.20.20.10">
    <property type="entry name" value="Alanine racemase"/>
    <property type="match status" value="1"/>
</dbReference>
<dbReference type="Pfam" id="PF01168">
    <property type="entry name" value="Ala_racemase_N"/>
    <property type="match status" value="1"/>
</dbReference>
<reference evidence="3" key="1">
    <citation type="submission" date="2018-06" db="EMBL/GenBank/DDBJ databases">
        <authorList>
            <person name="Zhirakovskaya E."/>
        </authorList>
    </citation>
    <scope>NUCLEOTIDE SEQUENCE</scope>
</reference>
<gene>
    <name evidence="3" type="ORF">MNBD_ALPHA08-1727</name>
</gene>
<dbReference type="InterPro" id="IPR001608">
    <property type="entry name" value="Ala_racemase_N"/>
</dbReference>
<dbReference type="CDD" id="cd00635">
    <property type="entry name" value="PLPDE_III_YBL036c_like"/>
    <property type="match status" value="1"/>
</dbReference>
<dbReference type="GO" id="GO:0030170">
    <property type="term" value="F:pyridoxal phosphate binding"/>
    <property type="evidence" value="ECO:0007669"/>
    <property type="project" value="InterPro"/>
</dbReference>
<evidence type="ECO:0000256" key="1">
    <source>
        <dbReference type="ARBA" id="ARBA00022898"/>
    </source>
</evidence>
<dbReference type="NCBIfam" id="TIGR00044">
    <property type="entry name" value="YggS family pyridoxal phosphate-dependent enzyme"/>
    <property type="match status" value="1"/>
</dbReference>
<accession>A0A3B0S5P7</accession>